<name>A0ACC2NIX1_9HYME</name>
<gene>
    <name evidence="1" type="ORF">QAD02_001538</name>
</gene>
<organism evidence="1 2">
    <name type="scientific">Eretmocerus hayati</name>
    <dbReference type="NCBI Taxonomy" id="131215"/>
    <lineage>
        <taxon>Eukaryota</taxon>
        <taxon>Metazoa</taxon>
        <taxon>Ecdysozoa</taxon>
        <taxon>Arthropoda</taxon>
        <taxon>Hexapoda</taxon>
        <taxon>Insecta</taxon>
        <taxon>Pterygota</taxon>
        <taxon>Neoptera</taxon>
        <taxon>Endopterygota</taxon>
        <taxon>Hymenoptera</taxon>
        <taxon>Apocrita</taxon>
        <taxon>Proctotrupomorpha</taxon>
        <taxon>Chalcidoidea</taxon>
        <taxon>Aphelinidae</taxon>
        <taxon>Aphelininae</taxon>
        <taxon>Eretmocerus</taxon>
    </lineage>
</organism>
<evidence type="ECO:0000313" key="2">
    <source>
        <dbReference type="Proteomes" id="UP001239111"/>
    </source>
</evidence>
<dbReference type="EMBL" id="CM056743">
    <property type="protein sequence ID" value="KAJ8670279.1"/>
    <property type="molecule type" value="Genomic_DNA"/>
</dbReference>
<reference evidence="1" key="1">
    <citation type="submission" date="2023-04" db="EMBL/GenBank/DDBJ databases">
        <title>A chromosome-level genome assembly of the parasitoid wasp Eretmocerus hayati.</title>
        <authorList>
            <person name="Zhong Y."/>
            <person name="Liu S."/>
            <person name="Liu Y."/>
        </authorList>
    </citation>
    <scope>NUCLEOTIDE SEQUENCE</scope>
    <source>
        <strain evidence="1">ZJU_SS_LIU_2023</strain>
    </source>
</reference>
<keyword evidence="2" id="KW-1185">Reference proteome</keyword>
<proteinExistence type="predicted"/>
<dbReference type="Proteomes" id="UP001239111">
    <property type="component" value="Chromosome 3"/>
</dbReference>
<accession>A0ACC2NIX1</accession>
<evidence type="ECO:0000313" key="1">
    <source>
        <dbReference type="EMBL" id="KAJ8670279.1"/>
    </source>
</evidence>
<protein>
    <submittedName>
        <fullName evidence="1">Uncharacterized protein</fullName>
    </submittedName>
</protein>
<comment type="caution">
    <text evidence="1">The sequence shown here is derived from an EMBL/GenBank/DDBJ whole genome shotgun (WGS) entry which is preliminary data.</text>
</comment>
<sequence>MIQFTLIFRSFLATFDPSFTISEIIHTRKKLENSIGIQCKDVNRMVLKHKPGIYIIERKTEGDTNWSFPSISNGTTFDVSNLKPGSRNRFRIYEVNAAGISDPEVTPWYKTHEDGYEPMAVKNITISTFEVNEKKDQLRTQLTVIPADDRNCIYNIIHWGGQHNLYQYQLDAAHGYEMKIGHLEFNKSNILYAISRNEINLKQSKNVTLKFTTPTCLSMFNDLSICAPLPASGIEVIDCQVNSNLMSLKVAWNKPELQPDSYTVMIQPFSGLNNSIEVNFPGNETEAYITNIPLHQQYKIGVISESKGGSSFQWIAFTRSEHITDGSRVVILLSTLTTITIFLTIAFVYYRVRILKDHACQYSFFEIKNFQNIAEKGCAFEDVMSPLKSPLPFDFDEGITMDKFEIPFESLTIKRILGSGFSGVVKLATLCDNKKRSIDVAVKMLKDDASTEDVKNFHREILLMKSAGNHRNIVSLIGCCTLDKMPLLIVEYCAKGDLQTYLKTIYEQSMTAILTQVECPSISNLASQDYENSKVLNSTSIANNRLYDIQQAIIQNNISVQDLLNFARQVATGMEFLSSNRIVHRDLAARNVLVCADRTVKISDFGLSRDVYQENVYRKHSSEKMPLKWMAIEALTHQIYTSYSDVWSFGVLVYEIVTLGGNPYPGLQGNQILQLLKRGYRMKRPSNCGFELYEIMRACWHDNPLSRPTFTQLKDQLDKLLSTSTENEYLNLSELVKEPDLHQPEPIFPRYDGNNTKKILLA</sequence>